<dbReference type="InterPro" id="IPR018490">
    <property type="entry name" value="cNMP-bd_dom_sf"/>
</dbReference>
<dbReference type="AlphaFoldDB" id="A0A086BIM6"/>
<comment type="caution">
    <text evidence="2">The sequence shown here is derived from an EMBL/GenBank/DDBJ whole genome shotgun (WGS) entry which is preliminary data.</text>
</comment>
<accession>A0A086BIM6</accession>
<dbReference type="EMBL" id="JPRJ01000013">
    <property type="protein sequence ID" value="KFF28790.1"/>
    <property type="molecule type" value="Genomic_DNA"/>
</dbReference>
<keyword evidence="3" id="KW-1185">Reference proteome</keyword>
<evidence type="ECO:0000313" key="2">
    <source>
        <dbReference type="EMBL" id="KFF28790.1"/>
    </source>
</evidence>
<dbReference type="PROSITE" id="PS50042">
    <property type="entry name" value="CNMP_BINDING_3"/>
    <property type="match status" value="1"/>
</dbReference>
<name>A0A086BIM6_9FLAO</name>
<reference evidence="2 3" key="1">
    <citation type="submission" date="2014-07" db="EMBL/GenBank/DDBJ databases">
        <title>Genome of Chryseobacterium piperi CTM.</title>
        <authorList>
            <person name="Pipes S.E."/>
            <person name="Stropko S.J."/>
            <person name="Newman J.D."/>
        </authorList>
    </citation>
    <scope>NUCLEOTIDE SEQUENCE [LARGE SCALE GENOMIC DNA]</scope>
    <source>
        <strain evidence="2 3">CTM</strain>
    </source>
</reference>
<feature type="domain" description="Cyclic nucleotide-binding" evidence="1">
    <location>
        <begin position="17"/>
        <end position="120"/>
    </location>
</feature>
<organism evidence="2 3">
    <name type="scientific">Chryseobacterium piperi</name>
    <dbReference type="NCBI Taxonomy" id="558152"/>
    <lineage>
        <taxon>Bacteria</taxon>
        <taxon>Pseudomonadati</taxon>
        <taxon>Bacteroidota</taxon>
        <taxon>Flavobacteriia</taxon>
        <taxon>Flavobacteriales</taxon>
        <taxon>Weeksellaceae</taxon>
        <taxon>Chryseobacterium group</taxon>
        <taxon>Chryseobacterium</taxon>
    </lineage>
</organism>
<evidence type="ECO:0000313" key="3">
    <source>
        <dbReference type="Proteomes" id="UP000028709"/>
    </source>
</evidence>
<proteinExistence type="predicted"/>
<dbReference type="InterPro" id="IPR000595">
    <property type="entry name" value="cNMP-bd_dom"/>
</dbReference>
<dbReference type="eggNOG" id="COG0664">
    <property type="taxonomic scope" value="Bacteria"/>
</dbReference>
<evidence type="ECO:0000259" key="1">
    <source>
        <dbReference type="PROSITE" id="PS50042"/>
    </source>
</evidence>
<dbReference type="OrthoDB" id="663011at2"/>
<dbReference type="KEGG" id="cpip:CJF12_02060"/>
<dbReference type="InterPro" id="IPR014710">
    <property type="entry name" value="RmlC-like_jellyroll"/>
</dbReference>
<protein>
    <submittedName>
        <fullName evidence="2">Crp/Fnr family transcriptional regulator</fullName>
    </submittedName>
</protein>
<dbReference type="SUPFAM" id="SSF51206">
    <property type="entry name" value="cAMP-binding domain-like"/>
    <property type="match status" value="1"/>
</dbReference>
<dbReference type="CDD" id="cd00038">
    <property type="entry name" value="CAP_ED"/>
    <property type="match status" value="1"/>
</dbReference>
<dbReference type="Gene3D" id="2.60.120.10">
    <property type="entry name" value="Jelly Rolls"/>
    <property type="match status" value="1"/>
</dbReference>
<dbReference type="Proteomes" id="UP000028709">
    <property type="component" value="Unassembled WGS sequence"/>
</dbReference>
<dbReference type="STRING" id="558152.IQ37_08890"/>
<dbReference type="Pfam" id="PF00027">
    <property type="entry name" value="cNMP_binding"/>
    <property type="match status" value="1"/>
</dbReference>
<gene>
    <name evidence="2" type="ORF">IQ37_08890</name>
</gene>
<sequence>MDQKTLQMLDNYKRYGELFQVDQEHFEEFYSLLKNTELQKSDFFLKQGEKCKYLGFIKSGTIRSFYINDQGREINFGFYFENEFFTDYESILCDTVSNMNIQAIGNCEILLLNKDDLQKLYQKEAYWQQFGRMMSEKIYLDAKKRIDDLLCNSPENRYLNLLRKEPVVFQKIAQKHIASYLGITEQSLSRIRSRIIN</sequence>